<sequence>MSTTIAQHDPLSPFIRLTPSIYLVEPRAPLPQSKDIKTIVLSFWYSAPLRALVKYVLKYADLAPSARIIFILSGPRDFYLYPTLASHRLRLKSAVDILIACQEGNKDQPEDGYENNSVYIHLFSNGGLFTTAHLLLAYKHATGKPLPVSAVVLDSSPGRPTPSLSIKALSYALPRTLIIRQIGLALLTTMIWATYVTRKSLALAQNIVWRGSDKNDHDDDVAVYGDDPFAFTRKTILDQDFIVADLPGASLKMCYIYSDSDALVPYKDVEEHAALAASKEGIKGKKRAVVHLERFSATPHVGHMRADPIDMQETRGLWMSLLLNVYDRIEDILLSVEVAYHIHGYLPI</sequence>
<keyword evidence="2" id="KW-1185">Reference proteome</keyword>
<accession>A0A225AQI5</accession>
<dbReference type="EMBL" id="LFMY01000012">
    <property type="protein sequence ID" value="OKL57196.1"/>
    <property type="molecule type" value="Genomic_DNA"/>
</dbReference>
<comment type="caution">
    <text evidence="1">The sequence shown here is derived from an EMBL/GenBank/DDBJ whole genome shotgun (WGS) entry which is preliminary data.</text>
</comment>
<dbReference type="InterPro" id="IPR029058">
    <property type="entry name" value="AB_hydrolase_fold"/>
</dbReference>
<gene>
    <name evidence="1" type="ORF">UA08_07665</name>
</gene>
<dbReference type="OrthoDB" id="77878at2759"/>
<dbReference type="PANTHER" id="PTHR12265">
    <property type="entry name" value="TRANSMEMBRANE PROTEIN 53"/>
    <property type="match status" value="1"/>
</dbReference>
<evidence type="ECO:0000313" key="2">
    <source>
        <dbReference type="Proteomes" id="UP000214365"/>
    </source>
</evidence>
<reference evidence="1 2" key="1">
    <citation type="submission" date="2015-06" db="EMBL/GenBank/DDBJ databases">
        <title>Talaromyces atroroseus IBT 11181 draft genome.</title>
        <authorList>
            <person name="Rasmussen K.B."/>
            <person name="Rasmussen S."/>
            <person name="Petersen B."/>
            <person name="Sicheritz-Ponten T."/>
            <person name="Mortensen U.H."/>
            <person name="Thrane U."/>
        </authorList>
    </citation>
    <scope>NUCLEOTIDE SEQUENCE [LARGE SCALE GENOMIC DNA]</scope>
    <source>
        <strain evidence="1 2">IBT 11181</strain>
    </source>
</reference>
<organism evidence="1 2">
    <name type="scientific">Talaromyces atroroseus</name>
    <dbReference type="NCBI Taxonomy" id="1441469"/>
    <lineage>
        <taxon>Eukaryota</taxon>
        <taxon>Fungi</taxon>
        <taxon>Dikarya</taxon>
        <taxon>Ascomycota</taxon>
        <taxon>Pezizomycotina</taxon>
        <taxon>Eurotiomycetes</taxon>
        <taxon>Eurotiomycetidae</taxon>
        <taxon>Eurotiales</taxon>
        <taxon>Trichocomaceae</taxon>
        <taxon>Talaromyces</taxon>
        <taxon>Talaromyces sect. Trachyspermi</taxon>
    </lineage>
</organism>
<dbReference type="SUPFAM" id="SSF53474">
    <property type="entry name" value="alpha/beta-Hydrolases"/>
    <property type="match status" value="1"/>
</dbReference>
<dbReference type="STRING" id="1441469.A0A225AQI5"/>
<evidence type="ECO:0008006" key="3">
    <source>
        <dbReference type="Google" id="ProtNLM"/>
    </source>
</evidence>
<dbReference type="AlphaFoldDB" id="A0A225AQI5"/>
<dbReference type="InterPro" id="IPR008547">
    <property type="entry name" value="DUF829_TMEM53"/>
</dbReference>
<dbReference type="RefSeq" id="XP_020117317.1">
    <property type="nucleotide sequence ID" value="XM_020262584.1"/>
</dbReference>
<dbReference type="GeneID" id="31007421"/>
<dbReference type="PANTHER" id="PTHR12265:SF36">
    <property type="entry name" value="P450, PUTATIVE (EUROFUNG)-RELATED"/>
    <property type="match status" value="1"/>
</dbReference>
<name>A0A225AQI5_TALAT</name>
<evidence type="ECO:0000313" key="1">
    <source>
        <dbReference type="EMBL" id="OKL57196.1"/>
    </source>
</evidence>
<protein>
    <recommendedName>
        <fullName evidence="3">Indole-diterpene biosynthesis protein PaxU</fullName>
    </recommendedName>
</protein>
<proteinExistence type="predicted"/>
<dbReference type="Pfam" id="PF05705">
    <property type="entry name" value="DUF829"/>
    <property type="match status" value="1"/>
</dbReference>
<dbReference type="Proteomes" id="UP000214365">
    <property type="component" value="Unassembled WGS sequence"/>
</dbReference>